<sequence length="83" mass="9181">MDQSTEELQARIAQLEKLMSTIRHDVRSALAPAMLAADVLRTNAEPRVKRSGDVVVRAIERVMDMLAETRDVVPSKPADKPLA</sequence>
<dbReference type="EMBL" id="VWPK01000036">
    <property type="protein sequence ID" value="KAA5610201.1"/>
    <property type="molecule type" value="Genomic_DNA"/>
</dbReference>
<organism evidence="1 2">
    <name type="scientific">Rhodovastum atsumiense</name>
    <dbReference type="NCBI Taxonomy" id="504468"/>
    <lineage>
        <taxon>Bacteria</taxon>
        <taxon>Pseudomonadati</taxon>
        <taxon>Pseudomonadota</taxon>
        <taxon>Alphaproteobacteria</taxon>
        <taxon>Acetobacterales</taxon>
        <taxon>Acetobacteraceae</taxon>
        <taxon>Rhodovastum</taxon>
    </lineage>
</organism>
<comment type="caution">
    <text evidence="1">The sequence shown here is derived from an EMBL/GenBank/DDBJ whole genome shotgun (WGS) entry which is preliminary data.</text>
</comment>
<dbReference type="RefSeq" id="WP_150042703.1">
    <property type="nucleotide sequence ID" value="NZ_OW485601.1"/>
</dbReference>
<evidence type="ECO:0008006" key="3">
    <source>
        <dbReference type="Google" id="ProtNLM"/>
    </source>
</evidence>
<dbReference type="InterPro" id="IPR036097">
    <property type="entry name" value="HisK_dim/P_sf"/>
</dbReference>
<accession>A0A5M6IPL5</accession>
<dbReference type="SUPFAM" id="SSF47384">
    <property type="entry name" value="Homodimeric domain of signal transducing histidine kinase"/>
    <property type="match status" value="1"/>
</dbReference>
<dbReference type="AlphaFoldDB" id="A0A5M6IPL5"/>
<name>A0A5M6IPL5_9PROT</name>
<keyword evidence="2" id="KW-1185">Reference proteome</keyword>
<reference evidence="1 2" key="1">
    <citation type="submission" date="2019-09" db="EMBL/GenBank/DDBJ databases">
        <title>Genome sequence of Rhodovastum atsumiense, a diverse member of the Acetobacteraceae family of non-sulfur purple photosynthetic bacteria.</title>
        <authorList>
            <person name="Meyer T."/>
            <person name="Kyndt J."/>
        </authorList>
    </citation>
    <scope>NUCLEOTIDE SEQUENCE [LARGE SCALE GENOMIC DNA]</scope>
    <source>
        <strain evidence="1 2">DSM 21279</strain>
    </source>
</reference>
<gene>
    <name evidence="1" type="ORF">F1189_20310</name>
</gene>
<dbReference type="GO" id="GO:0000155">
    <property type="term" value="F:phosphorelay sensor kinase activity"/>
    <property type="evidence" value="ECO:0007669"/>
    <property type="project" value="InterPro"/>
</dbReference>
<proteinExistence type="predicted"/>
<evidence type="ECO:0000313" key="1">
    <source>
        <dbReference type="EMBL" id="KAA5610201.1"/>
    </source>
</evidence>
<protein>
    <recommendedName>
        <fullName evidence="3">Signal transduction histidine kinase dimerisation/phosphoacceptor domain-containing protein</fullName>
    </recommendedName>
</protein>
<dbReference type="Proteomes" id="UP000325255">
    <property type="component" value="Unassembled WGS sequence"/>
</dbReference>
<evidence type="ECO:0000313" key="2">
    <source>
        <dbReference type="Proteomes" id="UP000325255"/>
    </source>
</evidence>
<dbReference type="OrthoDB" id="7281751at2"/>